<gene>
    <name evidence="4" type="ORF">GCM10007935_12930</name>
</gene>
<feature type="transmembrane region" description="Helical" evidence="1">
    <location>
        <begin position="260"/>
        <end position="279"/>
    </location>
</feature>
<accession>A0ABQ6C0G1</accession>
<evidence type="ECO:0000259" key="2">
    <source>
        <dbReference type="Pfam" id="PF01757"/>
    </source>
</evidence>
<keyword evidence="1" id="KW-0472">Membrane</keyword>
<dbReference type="Proteomes" id="UP001156903">
    <property type="component" value="Unassembled WGS sequence"/>
</dbReference>
<dbReference type="PANTHER" id="PTHR23028:SF53">
    <property type="entry name" value="ACYL_TRANSF_3 DOMAIN-CONTAINING PROTEIN"/>
    <property type="match status" value="1"/>
</dbReference>
<proteinExistence type="predicted"/>
<dbReference type="InterPro" id="IPR043968">
    <property type="entry name" value="SGNH"/>
</dbReference>
<evidence type="ECO:0000256" key="1">
    <source>
        <dbReference type="SAM" id="Phobius"/>
    </source>
</evidence>
<feature type="transmembrane region" description="Helical" evidence="1">
    <location>
        <begin position="41"/>
        <end position="61"/>
    </location>
</feature>
<feature type="transmembrane region" description="Helical" evidence="1">
    <location>
        <begin position="170"/>
        <end position="189"/>
    </location>
</feature>
<evidence type="ECO:0008006" key="6">
    <source>
        <dbReference type="Google" id="ProtNLM"/>
    </source>
</evidence>
<feature type="transmembrane region" description="Helical" evidence="1">
    <location>
        <begin position="230"/>
        <end position="248"/>
    </location>
</feature>
<dbReference type="Pfam" id="PF01757">
    <property type="entry name" value="Acyl_transf_3"/>
    <property type="match status" value="1"/>
</dbReference>
<feature type="domain" description="SGNH" evidence="3">
    <location>
        <begin position="423"/>
        <end position="641"/>
    </location>
</feature>
<feature type="transmembrane region" description="Helical" evidence="1">
    <location>
        <begin position="354"/>
        <end position="376"/>
    </location>
</feature>
<dbReference type="InterPro" id="IPR050879">
    <property type="entry name" value="Acyltransferase_3"/>
</dbReference>
<evidence type="ECO:0000313" key="4">
    <source>
        <dbReference type="EMBL" id="GLS13863.1"/>
    </source>
</evidence>
<organism evidence="4 5">
    <name type="scientific">Hydrogenophaga electricum</name>
    <dbReference type="NCBI Taxonomy" id="1230953"/>
    <lineage>
        <taxon>Bacteria</taxon>
        <taxon>Pseudomonadati</taxon>
        <taxon>Pseudomonadota</taxon>
        <taxon>Betaproteobacteria</taxon>
        <taxon>Burkholderiales</taxon>
        <taxon>Comamonadaceae</taxon>
        <taxon>Hydrogenophaga</taxon>
    </lineage>
</organism>
<comment type="caution">
    <text evidence="4">The sequence shown here is derived from an EMBL/GenBank/DDBJ whole genome shotgun (WGS) entry which is preliminary data.</text>
</comment>
<dbReference type="InterPro" id="IPR002656">
    <property type="entry name" value="Acyl_transf_3_dom"/>
</dbReference>
<dbReference type="PANTHER" id="PTHR23028">
    <property type="entry name" value="ACETYLTRANSFERASE"/>
    <property type="match status" value="1"/>
</dbReference>
<name>A0ABQ6C0G1_9BURK</name>
<reference evidence="5" key="1">
    <citation type="journal article" date="2019" name="Int. J. Syst. Evol. Microbiol.">
        <title>The Global Catalogue of Microorganisms (GCM) 10K type strain sequencing project: providing services to taxonomists for standard genome sequencing and annotation.</title>
        <authorList>
            <consortium name="The Broad Institute Genomics Platform"/>
            <consortium name="The Broad Institute Genome Sequencing Center for Infectious Disease"/>
            <person name="Wu L."/>
            <person name="Ma J."/>
        </authorList>
    </citation>
    <scope>NUCLEOTIDE SEQUENCE [LARGE SCALE GENOMIC DNA]</scope>
    <source>
        <strain evidence="5">NBRC 109341</strain>
    </source>
</reference>
<evidence type="ECO:0000259" key="3">
    <source>
        <dbReference type="Pfam" id="PF19040"/>
    </source>
</evidence>
<evidence type="ECO:0000313" key="5">
    <source>
        <dbReference type="Proteomes" id="UP001156903"/>
    </source>
</evidence>
<feature type="transmembrane region" description="Helical" evidence="1">
    <location>
        <begin position="323"/>
        <end position="342"/>
    </location>
</feature>
<keyword evidence="1" id="KW-0812">Transmembrane</keyword>
<keyword evidence="1" id="KW-1133">Transmembrane helix</keyword>
<feature type="transmembrane region" description="Helical" evidence="1">
    <location>
        <begin position="291"/>
        <end position="311"/>
    </location>
</feature>
<protein>
    <recommendedName>
        <fullName evidence="6">Acyltransferase</fullName>
    </recommendedName>
</protein>
<dbReference type="Pfam" id="PF19040">
    <property type="entry name" value="SGNH"/>
    <property type="match status" value="1"/>
</dbReference>
<feature type="transmembrane region" description="Helical" evidence="1">
    <location>
        <begin position="82"/>
        <end position="101"/>
    </location>
</feature>
<dbReference type="EMBL" id="BSPB01000007">
    <property type="protein sequence ID" value="GLS13863.1"/>
    <property type="molecule type" value="Genomic_DNA"/>
</dbReference>
<keyword evidence="5" id="KW-1185">Reference proteome</keyword>
<feature type="domain" description="Acyltransferase 3" evidence="2">
    <location>
        <begin position="16"/>
        <end position="339"/>
    </location>
</feature>
<dbReference type="RefSeq" id="WP_284307155.1">
    <property type="nucleotide sequence ID" value="NZ_BSPB01000007.1"/>
</dbReference>
<sequence length="648" mass="71823">MASAGLPHLAPAYRPDIDGLRAIAVGAVVLHHAFPQAFPSGFVGVDIFFVISGYLISSIIIGQLQAGRFSFRDFYARRIRRIFPALLLVLVACLGTGWLMMTAAEFKALGRHVLAGTLFVSNFGFWQEANYFDESAIYKPLLHLWSLAIEEQFYIAWPLLLLVAYRWRALPWLIAGLLLASLVLNLWLVRTDTTAAFYNPAARFWEMMMGAGLAALQLRSGHPGAAWPRWLVHITSAAGLALLAFVFWRLTPAHAFPGKWALAATLGTTLLIAAGPQAWPNRILLAWRPMVWLGLISYPLYLWHWPLLSLAHIEVGRDLPTPLLLGLVGLSVVLATATYLGLERPIRRHGHRLGRPLVGVLTALMVAVAAAGGWVYQQSLKVDTLPALLTTLQTKGGRSAVAEGWRDGDCMLDYNLPPSAYKAHCVEERRPLIFLWGDSHAGSLYPGFKALQDSGRYSFGLGERTGAICPPILGHDPRPGCQALNDDTIALIRRTVPDVVVLYAWWHEKAVYGRYDISGLEATVAELRKAGVPRIVLLGAVPYWKENLPRILLRLSRQLDRRGRLPLRLGDDHLDPHVKQATAEMRQRAAAMGIEFISGMDYFCNAEGCLTRLDENATEPLSYDYGHLSVPAVTYYVEQIAPQILGQR</sequence>